<dbReference type="GO" id="GO:0005509">
    <property type="term" value="F:calcium ion binding"/>
    <property type="evidence" value="ECO:0007669"/>
    <property type="project" value="InterPro"/>
</dbReference>
<evidence type="ECO:0000313" key="3">
    <source>
        <dbReference type="EMBL" id="MDF1587317.1"/>
    </source>
</evidence>
<dbReference type="SUPFAM" id="SSF47473">
    <property type="entry name" value="EF-hand"/>
    <property type="match status" value="1"/>
</dbReference>
<organism evidence="3 4">
    <name type="scientific">Marinimicrococcus flavescens</name>
    <dbReference type="NCBI Taxonomy" id="3031815"/>
    <lineage>
        <taxon>Bacteria</taxon>
        <taxon>Pseudomonadati</taxon>
        <taxon>Pseudomonadota</taxon>
        <taxon>Alphaproteobacteria</taxon>
        <taxon>Geminicoccales</taxon>
        <taxon>Geminicoccaceae</taxon>
        <taxon>Marinimicrococcus</taxon>
    </lineage>
</organism>
<proteinExistence type="predicted"/>
<dbReference type="AlphaFoldDB" id="A0AAP4D690"/>
<dbReference type="EMBL" id="JARGEQ010000126">
    <property type="protein sequence ID" value="MDF1587317.1"/>
    <property type="molecule type" value="Genomic_DNA"/>
</dbReference>
<dbReference type="Pfam" id="PF13202">
    <property type="entry name" value="EF-hand_5"/>
    <property type="match status" value="1"/>
</dbReference>
<dbReference type="InterPro" id="IPR011992">
    <property type="entry name" value="EF-hand-dom_pair"/>
</dbReference>
<dbReference type="PROSITE" id="PS00018">
    <property type="entry name" value="EF_HAND_1"/>
    <property type="match status" value="2"/>
</dbReference>
<dbReference type="InterPro" id="IPR018247">
    <property type="entry name" value="EF_Hand_1_Ca_BS"/>
</dbReference>
<protein>
    <recommendedName>
        <fullName evidence="2">EF-hand domain-containing protein</fullName>
    </recommendedName>
</protein>
<evidence type="ECO:0000256" key="1">
    <source>
        <dbReference type="SAM" id="SignalP"/>
    </source>
</evidence>
<dbReference type="PROSITE" id="PS51257">
    <property type="entry name" value="PROKAR_LIPOPROTEIN"/>
    <property type="match status" value="1"/>
</dbReference>
<feature type="signal peptide" evidence="1">
    <location>
        <begin position="1"/>
        <end position="22"/>
    </location>
</feature>
<dbReference type="Gene3D" id="1.10.238.10">
    <property type="entry name" value="EF-hand"/>
    <property type="match status" value="1"/>
</dbReference>
<name>A0AAP4D690_9PROT</name>
<keyword evidence="1" id="KW-0732">Signal</keyword>
<gene>
    <name evidence="3" type="ORF">PZ740_13100</name>
</gene>
<evidence type="ECO:0000313" key="4">
    <source>
        <dbReference type="Proteomes" id="UP001301140"/>
    </source>
</evidence>
<feature type="domain" description="EF-hand" evidence="2">
    <location>
        <begin position="63"/>
        <end position="91"/>
    </location>
</feature>
<dbReference type="InterPro" id="IPR002048">
    <property type="entry name" value="EF_hand_dom"/>
</dbReference>
<dbReference type="PROSITE" id="PS50222">
    <property type="entry name" value="EF_HAND_2"/>
    <property type="match status" value="1"/>
</dbReference>
<evidence type="ECO:0000259" key="2">
    <source>
        <dbReference type="PROSITE" id="PS50222"/>
    </source>
</evidence>
<feature type="chain" id="PRO_5043010666" description="EF-hand domain-containing protein" evidence="1">
    <location>
        <begin position="23"/>
        <end position="177"/>
    </location>
</feature>
<accession>A0AAP4D690</accession>
<reference evidence="3 4" key="1">
    <citation type="submission" date="2023-03" db="EMBL/GenBank/DDBJ databases">
        <title>YIM 152171 draft genome.</title>
        <authorList>
            <person name="Yang Z."/>
        </authorList>
    </citation>
    <scope>NUCLEOTIDE SEQUENCE [LARGE SCALE GENOMIC DNA]</scope>
    <source>
        <strain evidence="3 4">YIM 152171</strain>
    </source>
</reference>
<dbReference type="Proteomes" id="UP001301140">
    <property type="component" value="Unassembled WGS sequence"/>
</dbReference>
<comment type="caution">
    <text evidence="3">The sequence shown here is derived from an EMBL/GenBank/DDBJ whole genome shotgun (WGS) entry which is preliminary data.</text>
</comment>
<keyword evidence="4" id="KW-1185">Reference proteome</keyword>
<dbReference type="RefSeq" id="WP_327789735.1">
    <property type="nucleotide sequence ID" value="NZ_JARGEQ010000126.1"/>
</dbReference>
<sequence length="177" mass="18700">MLQQVSRRLRALFVLAALAGCAAPEAGHDAVELPPAAIAPLPAATPPLAAGIEAGAWQGGTARLFLALDADGDGLLTLEEIKAGMGLLDADSDGWITSREVRGLLVEDVLPYRLRVEDMARLACACFTADLDGDGALSAVEFSVSRLREFVLHDVNRDGVLQAQEIAEAVDLPLIRF</sequence>